<reference evidence="1 2" key="1">
    <citation type="submission" date="2018-12" db="EMBL/GenBank/DDBJ databases">
        <authorList>
            <person name="Sun L."/>
            <person name="Chen Z."/>
        </authorList>
    </citation>
    <scope>NUCLEOTIDE SEQUENCE [LARGE SCALE GENOMIC DNA]</scope>
    <source>
        <strain evidence="1 2">LMG 29736</strain>
    </source>
</reference>
<dbReference type="OrthoDB" id="1684418at2"/>
<organism evidence="1 2">
    <name type="scientific">Siminovitchia terrae</name>
    <name type="common">Bacillus terrae</name>
    <dbReference type="NCBI Taxonomy" id="1914933"/>
    <lineage>
        <taxon>Bacteria</taxon>
        <taxon>Bacillati</taxon>
        <taxon>Bacillota</taxon>
        <taxon>Bacilli</taxon>
        <taxon>Bacillales</taxon>
        <taxon>Bacillaceae</taxon>
        <taxon>Siminovitchia</taxon>
    </lineage>
</organism>
<sequence length="93" mass="10907">MNQDQVRKKEDRFFREVEADLVNHPPHYTAGTIETIDYIKDVQTAEEFQGYCIGNVIKYLSRHKYKNGLEDLEKAKIYLGWAIDSMKGEPLQK</sequence>
<dbReference type="EMBL" id="QYTW02000030">
    <property type="protein sequence ID" value="RST57651.1"/>
    <property type="molecule type" value="Genomic_DNA"/>
</dbReference>
<dbReference type="Proteomes" id="UP000287296">
    <property type="component" value="Unassembled WGS sequence"/>
</dbReference>
<proteinExistence type="predicted"/>
<dbReference type="Pfam" id="PF11753">
    <property type="entry name" value="DUF3310"/>
    <property type="match status" value="1"/>
</dbReference>
<evidence type="ECO:0000313" key="1">
    <source>
        <dbReference type="EMBL" id="RST57651.1"/>
    </source>
</evidence>
<dbReference type="InterPro" id="IPR021739">
    <property type="entry name" value="SaV-like"/>
</dbReference>
<gene>
    <name evidence="1" type="ORF">D5F11_021565</name>
</gene>
<comment type="caution">
    <text evidence="1">The sequence shown here is derived from an EMBL/GenBank/DDBJ whole genome shotgun (WGS) entry which is preliminary data.</text>
</comment>
<protein>
    <submittedName>
        <fullName evidence="1">DUF3310 domain-containing protein</fullName>
    </submittedName>
</protein>
<evidence type="ECO:0000313" key="2">
    <source>
        <dbReference type="Proteomes" id="UP000287296"/>
    </source>
</evidence>
<dbReference type="AlphaFoldDB" id="A0A429X2E7"/>
<name>A0A429X2E7_SIMTE</name>
<dbReference type="RefSeq" id="WP_120118301.1">
    <property type="nucleotide sequence ID" value="NZ_QYTW02000030.1"/>
</dbReference>
<accession>A0A429X2E7</accession>